<dbReference type="GO" id="GO:0003677">
    <property type="term" value="F:DNA binding"/>
    <property type="evidence" value="ECO:0007669"/>
    <property type="project" value="InterPro"/>
</dbReference>
<feature type="domain" description="Tyr recombinase" evidence="2">
    <location>
        <begin position="1"/>
        <end position="102"/>
    </location>
</feature>
<dbReference type="SUPFAM" id="SSF56349">
    <property type="entry name" value="DNA breaking-rejoining enzymes"/>
    <property type="match status" value="1"/>
</dbReference>
<organism evidence="3 4">
    <name type="scientific">Spirochaeta isovalerica</name>
    <dbReference type="NCBI Taxonomy" id="150"/>
    <lineage>
        <taxon>Bacteria</taxon>
        <taxon>Pseudomonadati</taxon>
        <taxon>Spirochaetota</taxon>
        <taxon>Spirochaetia</taxon>
        <taxon>Spirochaetales</taxon>
        <taxon>Spirochaetaceae</taxon>
        <taxon>Spirochaeta</taxon>
    </lineage>
</organism>
<keyword evidence="4" id="KW-1185">Reference proteome</keyword>
<dbReference type="InterPro" id="IPR011010">
    <property type="entry name" value="DNA_brk_join_enz"/>
</dbReference>
<dbReference type="Gene3D" id="1.10.443.10">
    <property type="entry name" value="Intergrase catalytic core"/>
    <property type="match status" value="1"/>
</dbReference>
<dbReference type="InterPro" id="IPR050090">
    <property type="entry name" value="Tyrosine_recombinase_XerCD"/>
</dbReference>
<dbReference type="InterPro" id="IPR013762">
    <property type="entry name" value="Integrase-like_cat_sf"/>
</dbReference>
<reference evidence="3 4" key="1">
    <citation type="submission" date="2020-08" db="EMBL/GenBank/DDBJ databases">
        <title>Genomic Encyclopedia of Type Strains, Phase IV (KMG-IV): sequencing the most valuable type-strain genomes for metagenomic binning, comparative biology and taxonomic classification.</title>
        <authorList>
            <person name="Goeker M."/>
        </authorList>
    </citation>
    <scope>NUCLEOTIDE SEQUENCE [LARGE SCALE GENOMIC DNA]</scope>
    <source>
        <strain evidence="3 4">DSM 2461</strain>
    </source>
</reference>
<dbReference type="PROSITE" id="PS51898">
    <property type="entry name" value="TYR_RECOMBINASE"/>
    <property type="match status" value="1"/>
</dbReference>
<dbReference type="AlphaFoldDB" id="A0A841RE97"/>
<dbReference type="PANTHER" id="PTHR30349:SF64">
    <property type="entry name" value="PROPHAGE INTEGRASE INTD-RELATED"/>
    <property type="match status" value="1"/>
</dbReference>
<dbReference type="PANTHER" id="PTHR30349">
    <property type="entry name" value="PHAGE INTEGRASE-RELATED"/>
    <property type="match status" value="1"/>
</dbReference>
<gene>
    <name evidence="3" type="ORF">HNR50_002621</name>
</gene>
<dbReference type="GO" id="GO:0015074">
    <property type="term" value="P:DNA integration"/>
    <property type="evidence" value="ECO:0007669"/>
    <property type="project" value="InterPro"/>
</dbReference>
<protein>
    <submittedName>
        <fullName evidence="3">Site-specific recombinase XerD</fullName>
    </submittedName>
</protein>
<keyword evidence="1" id="KW-0233">DNA recombination</keyword>
<proteinExistence type="predicted"/>
<dbReference type="Proteomes" id="UP000587760">
    <property type="component" value="Unassembled WGS sequence"/>
</dbReference>
<comment type="caution">
    <text evidence="3">The sequence shown here is derived from an EMBL/GenBank/DDBJ whole genome shotgun (WGS) entry which is preliminary data.</text>
</comment>
<name>A0A841RE97_9SPIO</name>
<dbReference type="Pfam" id="PF00589">
    <property type="entry name" value="Phage_integrase"/>
    <property type="match status" value="1"/>
</dbReference>
<evidence type="ECO:0000259" key="2">
    <source>
        <dbReference type="PROSITE" id="PS51898"/>
    </source>
</evidence>
<evidence type="ECO:0000313" key="4">
    <source>
        <dbReference type="Proteomes" id="UP000587760"/>
    </source>
</evidence>
<dbReference type="GO" id="GO:0006310">
    <property type="term" value="P:DNA recombination"/>
    <property type="evidence" value="ECO:0007669"/>
    <property type="project" value="UniProtKB-KW"/>
</dbReference>
<evidence type="ECO:0000256" key="1">
    <source>
        <dbReference type="ARBA" id="ARBA00023172"/>
    </source>
</evidence>
<accession>A0A841RE97</accession>
<evidence type="ECO:0000313" key="3">
    <source>
        <dbReference type="EMBL" id="MBB6480948.1"/>
    </source>
</evidence>
<dbReference type="EMBL" id="JACHGJ010000004">
    <property type="protein sequence ID" value="MBB6480948.1"/>
    <property type="molecule type" value="Genomic_DNA"/>
</dbReference>
<dbReference type="InterPro" id="IPR002104">
    <property type="entry name" value="Integrase_catalytic"/>
</dbReference>
<sequence>MKMQSPLKILIDGRKGEDFVFITQTGSAYSVRTVQKIFSDALARSGLQKSSTCHTLRHSFATHLVEQGVDIKTVKGLLGHKSIKTTMVYIKLSDPVSRKISSPL</sequence>